<dbReference type="GeneID" id="59350505"/>
<dbReference type="PANTHER" id="PTHR13166">
    <property type="entry name" value="PROTEIN C6ORF149"/>
    <property type="match status" value="1"/>
</dbReference>
<comment type="similarity">
    <text evidence="1">Belongs to the complex I LYR family.</text>
</comment>
<protein>
    <submittedName>
        <fullName evidence="4">Complex 1 protein (Lyr family) protein</fullName>
    </submittedName>
</protein>
<dbReference type="InterPro" id="IPR008011">
    <property type="entry name" value="Complex1_LYR_dom"/>
</dbReference>
<accession>A0A8H6VXD4</accession>
<dbReference type="GO" id="GO:1990221">
    <property type="term" value="C:L-cysteine desulfurase complex"/>
    <property type="evidence" value="ECO:0007669"/>
    <property type="project" value="TreeGrafter"/>
</dbReference>
<proteinExistence type="inferred from homology"/>
<reference evidence="4" key="1">
    <citation type="submission" date="2020-05" db="EMBL/GenBank/DDBJ databases">
        <title>Mycena genomes resolve the evolution of fungal bioluminescence.</title>
        <authorList>
            <person name="Tsai I.J."/>
        </authorList>
    </citation>
    <scope>NUCLEOTIDE SEQUENCE</scope>
    <source>
        <strain evidence="4">171206Taipei</strain>
    </source>
</reference>
<dbReference type="EMBL" id="JACAZF010000010">
    <property type="protein sequence ID" value="KAF7293658.1"/>
    <property type="molecule type" value="Genomic_DNA"/>
</dbReference>
<dbReference type="PANTHER" id="PTHR13166:SF7">
    <property type="entry name" value="LYR MOTIF-CONTAINING PROTEIN 4"/>
    <property type="match status" value="1"/>
</dbReference>
<dbReference type="GO" id="GO:0016226">
    <property type="term" value="P:iron-sulfur cluster assembly"/>
    <property type="evidence" value="ECO:0007669"/>
    <property type="project" value="InterPro"/>
</dbReference>
<dbReference type="AlphaFoldDB" id="A0A8H6VXD4"/>
<feature type="domain" description="Complex 1 LYR protein" evidence="3">
    <location>
        <begin position="153"/>
        <end position="209"/>
    </location>
</feature>
<dbReference type="GO" id="GO:0005739">
    <property type="term" value="C:mitochondrion"/>
    <property type="evidence" value="ECO:0007669"/>
    <property type="project" value="TreeGrafter"/>
</dbReference>
<dbReference type="CDD" id="cd20264">
    <property type="entry name" value="Complex1_LYR_LYRM4"/>
    <property type="match status" value="1"/>
</dbReference>
<evidence type="ECO:0000256" key="1">
    <source>
        <dbReference type="ARBA" id="ARBA00009508"/>
    </source>
</evidence>
<name>A0A8H6VXD4_9AGAR</name>
<evidence type="ECO:0000313" key="4">
    <source>
        <dbReference type="EMBL" id="KAF7293658.1"/>
    </source>
</evidence>
<evidence type="ECO:0000256" key="2">
    <source>
        <dbReference type="SAM" id="MobiDB-lite"/>
    </source>
</evidence>
<evidence type="ECO:0000259" key="3">
    <source>
        <dbReference type="Pfam" id="PF05347"/>
    </source>
</evidence>
<evidence type="ECO:0000313" key="5">
    <source>
        <dbReference type="Proteomes" id="UP000636479"/>
    </source>
</evidence>
<keyword evidence="5" id="KW-1185">Reference proteome</keyword>
<dbReference type="InterPro" id="IPR045297">
    <property type="entry name" value="Complex1_LYR_LYRM4"/>
</dbReference>
<gene>
    <name evidence="4" type="ORF">MIND_01145700</name>
</gene>
<dbReference type="Pfam" id="PF05347">
    <property type="entry name" value="Complex1_LYR"/>
    <property type="match status" value="1"/>
</dbReference>
<dbReference type="RefSeq" id="XP_037215821.1">
    <property type="nucleotide sequence ID" value="XM_037367989.1"/>
</dbReference>
<sequence length="240" mass="27607">MTEYLRLMKEVLKPDSYGRYDIPLPEIRSIEDSEEEDDDPEETEENGTLKKRPIWHDAEQSDSKRQKTTELESCDEDDNPEQHPEELHPTPPTPEPSLDKDKQDLEAPQLEEDQDMPAPDKEKAVCISTNPNPAGSQLTLAPPQMSALPARRSILNLYSSMLRVSRSFSSYNFRNYFVDRTKDKFRLIQNEKDSARVQTMYDDAVAELAVLRRSAAVNRMYGGWRLAVEPKKTPQHIESI</sequence>
<feature type="compositionally biased region" description="Acidic residues" evidence="2">
    <location>
        <begin position="32"/>
        <end position="45"/>
    </location>
</feature>
<dbReference type="Proteomes" id="UP000636479">
    <property type="component" value="Unassembled WGS sequence"/>
</dbReference>
<organism evidence="4 5">
    <name type="scientific">Mycena indigotica</name>
    <dbReference type="NCBI Taxonomy" id="2126181"/>
    <lineage>
        <taxon>Eukaryota</taxon>
        <taxon>Fungi</taxon>
        <taxon>Dikarya</taxon>
        <taxon>Basidiomycota</taxon>
        <taxon>Agaricomycotina</taxon>
        <taxon>Agaricomycetes</taxon>
        <taxon>Agaricomycetidae</taxon>
        <taxon>Agaricales</taxon>
        <taxon>Marasmiineae</taxon>
        <taxon>Mycenaceae</taxon>
        <taxon>Mycena</taxon>
    </lineage>
</organism>
<comment type="caution">
    <text evidence="4">The sequence shown here is derived from an EMBL/GenBank/DDBJ whole genome shotgun (WGS) entry which is preliminary data.</text>
</comment>
<feature type="compositionally biased region" description="Basic and acidic residues" evidence="2">
    <location>
        <begin position="54"/>
        <end position="70"/>
    </location>
</feature>
<feature type="region of interest" description="Disordered" evidence="2">
    <location>
        <begin position="12"/>
        <end position="101"/>
    </location>
</feature>
<dbReference type="InterPro" id="IPR051522">
    <property type="entry name" value="ISC_assembly_LYR"/>
</dbReference>
<dbReference type="OrthoDB" id="275715at2759"/>